<proteinExistence type="predicted"/>
<dbReference type="Proteomes" id="UP000664801">
    <property type="component" value="Unassembled WGS sequence"/>
</dbReference>
<keyword evidence="1" id="KW-0175">Coiled coil</keyword>
<gene>
    <name evidence="2" type="ORF">JR342_04105</name>
</gene>
<evidence type="ECO:0000313" key="3">
    <source>
        <dbReference type="Proteomes" id="UP000664801"/>
    </source>
</evidence>
<sequence length="95" mass="11356">MQKFISLSDELFFGEKLDSSIKKVWGDLDAQFKQDLSKDLEVLWGVFEKLERKVNQDIKELENRNVSLAQRVYTLETKLKEFEEEKSKGFFSFRR</sequence>
<accession>A0ABS3GCB7</accession>
<evidence type="ECO:0000256" key="1">
    <source>
        <dbReference type="SAM" id="Coils"/>
    </source>
</evidence>
<organism evidence="2 3">
    <name type="scientific">Streptococcus vaginalis</name>
    <dbReference type="NCBI Taxonomy" id="2748301"/>
    <lineage>
        <taxon>Bacteria</taxon>
        <taxon>Bacillati</taxon>
        <taxon>Bacillota</taxon>
        <taxon>Bacilli</taxon>
        <taxon>Lactobacillales</taxon>
        <taxon>Streptococcaceae</taxon>
        <taxon>Streptococcus</taxon>
    </lineage>
</organism>
<feature type="coiled-coil region" evidence="1">
    <location>
        <begin position="51"/>
        <end position="85"/>
    </location>
</feature>
<keyword evidence="3" id="KW-1185">Reference proteome</keyword>
<name>A0ABS3GCB7_9STRE</name>
<reference evidence="3" key="1">
    <citation type="submission" date="2023-07" db="EMBL/GenBank/DDBJ databases">
        <title>Streptococcus vaginalis sp. nov., a novel bacterial species isolated from vaginal swabs of a pregnant woman with diabetes.</title>
        <authorList>
            <person name="Chen Y.-S."/>
        </authorList>
    </citation>
    <scope>NUCLEOTIDE SEQUENCE [LARGE SCALE GENOMIC DNA]</scope>
    <source>
        <strain evidence="3">P1L01</strain>
    </source>
</reference>
<comment type="caution">
    <text evidence="2">The sequence shown here is derived from an EMBL/GenBank/DDBJ whole genome shotgun (WGS) entry which is preliminary data.</text>
</comment>
<dbReference type="EMBL" id="JAFINR010000004">
    <property type="protein sequence ID" value="MBO0364301.1"/>
    <property type="molecule type" value="Genomic_DNA"/>
</dbReference>
<evidence type="ECO:0000313" key="2">
    <source>
        <dbReference type="EMBL" id="MBO0364301.1"/>
    </source>
</evidence>
<protein>
    <submittedName>
        <fullName evidence="2">Uncharacterized protein</fullName>
    </submittedName>
</protein>
<dbReference type="RefSeq" id="WP_083308060.1">
    <property type="nucleotide sequence ID" value="NZ_JAFINR010000004.1"/>
</dbReference>